<evidence type="ECO:0000256" key="5">
    <source>
        <dbReference type="ARBA" id="ARBA00023128"/>
    </source>
</evidence>
<comment type="caution">
    <text evidence="8">The sequence shown here is derived from an EMBL/GenBank/DDBJ whole genome shotgun (WGS) entry which is preliminary data.</text>
</comment>
<evidence type="ECO:0000256" key="3">
    <source>
        <dbReference type="ARBA" id="ARBA00004370"/>
    </source>
</evidence>
<dbReference type="InterPro" id="IPR052374">
    <property type="entry name" value="SERAC1"/>
</dbReference>
<evidence type="ECO:0000256" key="6">
    <source>
        <dbReference type="ARBA" id="ARBA00023136"/>
    </source>
</evidence>
<dbReference type="RefSeq" id="XP_060296360.1">
    <property type="nucleotide sequence ID" value="XM_060439890.1"/>
</dbReference>
<keyword evidence="9" id="KW-1185">Reference proteome</keyword>
<evidence type="ECO:0000256" key="1">
    <source>
        <dbReference type="ARBA" id="ARBA00004173"/>
    </source>
</evidence>
<organism evidence="8 9">
    <name type="scientific">Lasiosphaeria miniovina</name>
    <dbReference type="NCBI Taxonomy" id="1954250"/>
    <lineage>
        <taxon>Eukaryota</taxon>
        <taxon>Fungi</taxon>
        <taxon>Dikarya</taxon>
        <taxon>Ascomycota</taxon>
        <taxon>Pezizomycotina</taxon>
        <taxon>Sordariomycetes</taxon>
        <taxon>Sordariomycetidae</taxon>
        <taxon>Sordariales</taxon>
        <taxon>Lasiosphaeriaceae</taxon>
        <taxon>Lasiosphaeria</taxon>
    </lineage>
</organism>
<dbReference type="PANTHER" id="PTHR48182">
    <property type="entry name" value="PROTEIN SERAC1"/>
    <property type="match status" value="1"/>
</dbReference>
<protein>
    <submittedName>
        <fullName evidence="8">Uncharacterized protein</fullName>
    </submittedName>
</protein>
<dbReference type="GO" id="GO:0016020">
    <property type="term" value="C:membrane"/>
    <property type="evidence" value="ECO:0007669"/>
    <property type="project" value="UniProtKB-SubCell"/>
</dbReference>
<keyword evidence="7" id="KW-0812">Transmembrane</keyword>
<comment type="subcellular location">
    <subcellularLocation>
        <location evidence="2">Endoplasmic reticulum</location>
    </subcellularLocation>
    <subcellularLocation>
        <location evidence="3">Membrane</location>
    </subcellularLocation>
    <subcellularLocation>
        <location evidence="1">Mitochondrion</location>
    </subcellularLocation>
</comment>
<feature type="transmembrane region" description="Helical" evidence="7">
    <location>
        <begin position="79"/>
        <end position="98"/>
    </location>
</feature>
<sequence length="181" mass="19921">MVHGLNTTPYRSFSAYAEQGNTSSRLVNWLSDDDMLLAVVKKRRPRIFPYHWNANTFIDASIESIHGARTKDETTHLPIVFIACCYGGLLLAKALVLASRRPATSLEQSILAGIKGIAFLGTPFCGSEGVEATEIRVMVSALFGVTSSDVLLRVLDNKPGDRDELTVAFATLRKIPIIMFY</sequence>
<keyword evidence="6 7" id="KW-0472">Membrane</keyword>
<gene>
    <name evidence="8" type="ORF">B0T26DRAFT_675850</name>
</gene>
<evidence type="ECO:0000256" key="7">
    <source>
        <dbReference type="SAM" id="Phobius"/>
    </source>
</evidence>
<evidence type="ECO:0000313" key="8">
    <source>
        <dbReference type="EMBL" id="KAK0717567.1"/>
    </source>
</evidence>
<keyword evidence="5" id="KW-0496">Mitochondrion</keyword>
<dbReference type="AlphaFoldDB" id="A0AA40AKQ7"/>
<dbReference type="Proteomes" id="UP001172101">
    <property type="component" value="Unassembled WGS sequence"/>
</dbReference>
<accession>A0AA40AKQ7</accession>
<dbReference type="EMBL" id="JAUIRO010000004">
    <property type="protein sequence ID" value="KAK0717567.1"/>
    <property type="molecule type" value="Genomic_DNA"/>
</dbReference>
<reference evidence="8" key="1">
    <citation type="submission" date="2023-06" db="EMBL/GenBank/DDBJ databases">
        <title>Genome-scale phylogeny and comparative genomics of the fungal order Sordariales.</title>
        <authorList>
            <consortium name="Lawrence Berkeley National Laboratory"/>
            <person name="Hensen N."/>
            <person name="Bonometti L."/>
            <person name="Westerberg I."/>
            <person name="Brannstrom I.O."/>
            <person name="Guillou S."/>
            <person name="Cros-Aarteil S."/>
            <person name="Calhoun S."/>
            <person name="Haridas S."/>
            <person name="Kuo A."/>
            <person name="Mondo S."/>
            <person name="Pangilinan J."/>
            <person name="Riley R."/>
            <person name="LaButti K."/>
            <person name="Andreopoulos B."/>
            <person name="Lipzen A."/>
            <person name="Chen C."/>
            <person name="Yanf M."/>
            <person name="Daum C."/>
            <person name="Ng V."/>
            <person name="Clum A."/>
            <person name="Steindorff A."/>
            <person name="Ohm R."/>
            <person name="Martin F."/>
            <person name="Silar P."/>
            <person name="Natvig D."/>
            <person name="Lalanne C."/>
            <person name="Gautier V."/>
            <person name="Ament-velasquez S.L."/>
            <person name="Kruys A."/>
            <person name="Hutchinson M.I."/>
            <person name="Powell A.J."/>
            <person name="Barry K."/>
            <person name="Miller A.N."/>
            <person name="Grigoriev I.V."/>
            <person name="Debuchy R."/>
            <person name="Gladieux P."/>
            <person name="Thoren M.H."/>
            <person name="Johannesson H."/>
        </authorList>
    </citation>
    <scope>NUCLEOTIDE SEQUENCE</scope>
    <source>
        <strain evidence="8">SMH2392-1A</strain>
    </source>
</reference>
<keyword evidence="7" id="KW-1133">Transmembrane helix</keyword>
<keyword evidence="4" id="KW-0256">Endoplasmic reticulum</keyword>
<dbReference type="GO" id="GO:0005739">
    <property type="term" value="C:mitochondrion"/>
    <property type="evidence" value="ECO:0007669"/>
    <property type="project" value="UniProtKB-SubCell"/>
</dbReference>
<dbReference type="GO" id="GO:0005783">
    <property type="term" value="C:endoplasmic reticulum"/>
    <property type="evidence" value="ECO:0007669"/>
    <property type="project" value="UniProtKB-SubCell"/>
</dbReference>
<dbReference type="PANTHER" id="PTHR48182:SF2">
    <property type="entry name" value="PROTEIN SERAC1"/>
    <property type="match status" value="1"/>
</dbReference>
<evidence type="ECO:0000256" key="2">
    <source>
        <dbReference type="ARBA" id="ARBA00004240"/>
    </source>
</evidence>
<evidence type="ECO:0000256" key="4">
    <source>
        <dbReference type="ARBA" id="ARBA00022824"/>
    </source>
</evidence>
<dbReference type="GeneID" id="85323160"/>
<name>A0AA40AKQ7_9PEZI</name>
<proteinExistence type="predicted"/>
<evidence type="ECO:0000313" key="9">
    <source>
        <dbReference type="Proteomes" id="UP001172101"/>
    </source>
</evidence>